<feature type="domain" description="Carrier" evidence="7">
    <location>
        <begin position="766"/>
        <end position="841"/>
    </location>
</feature>
<dbReference type="Gene3D" id="3.40.47.10">
    <property type="match status" value="2"/>
</dbReference>
<dbReference type="InterPro" id="IPR041618">
    <property type="entry name" value="PKS_DE"/>
</dbReference>
<dbReference type="Pfam" id="PF08659">
    <property type="entry name" value="KR"/>
    <property type="match status" value="2"/>
</dbReference>
<evidence type="ECO:0000256" key="4">
    <source>
        <dbReference type="ARBA" id="ARBA00023194"/>
    </source>
</evidence>
<dbReference type="InterPro" id="IPR036291">
    <property type="entry name" value="NAD(P)-bd_dom_sf"/>
</dbReference>
<dbReference type="InterPro" id="IPR006162">
    <property type="entry name" value="Ppantetheine_attach_site"/>
</dbReference>
<feature type="domain" description="Ketosynthase family 3 (KS3)" evidence="8">
    <location>
        <begin position="872"/>
        <end position="1291"/>
    </location>
</feature>
<dbReference type="GO" id="GO:0004315">
    <property type="term" value="F:3-oxoacyl-[acyl-carrier-protein] synthase activity"/>
    <property type="evidence" value="ECO:0007669"/>
    <property type="project" value="InterPro"/>
</dbReference>
<feature type="domain" description="Carrier" evidence="7">
    <location>
        <begin position="2276"/>
        <end position="2351"/>
    </location>
</feature>
<dbReference type="SUPFAM" id="SSF53901">
    <property type="entry name" value="Thiolase-like"/>
    <property type="match status" value="2"/>
</dbReference>
<dbReference type="Pfam" id="PF00109">
    <property type="entry name" value="ketoacyl-synt"/>
    <property type="match status" value="2"/>
</dbReference>
<gene>
    <name evidence="9" type="ORF">AN218_02690</name>
</gene>
<sequence>LPEGGAMVAVEVAEAEVVPLLTEGVSLAAVNGPRSVVVAGVESEVEAISAHLESAGHRTRRLRVSHAFHSPLMEPMLEDFRAVVAGLSFGRPRIPVAVSGEVCDPEYWVRQVREPVRFDDTVTALFEQGVTTVLELGPDAVLCGMAHERATETGAHLLPALRKDRDEEHALLAAVAGLHARGTAVAWNALFEGSGAHWVDLPTYPFQRRRYWPDAETLQPAAPATAEPADAGSGDAELWSAVEENDPGALASVLDLDETTAGALAPALSSWRRRKQRQSALDGRRYGVHWRPVTATGTLTGEWLVLTPQGHDPSEVTAALGARTTVLETAADSREELAARVGELLADGPRFAGVLSLLAADGDHGEVPACLSRTVTAVQALSDAGCEAPLWCVTRGAVSIGRSEDLHSPEQAALWGLGRVIALEHPLRWGGLIDLPQRPERHTLNRVAGVLASGDGEDQVAVRASGVYARRLAHRPASSRSTAPNRLRPDGTVLITGGTGALGAHVARSLAASGAGSLLLLSRRGHDAPGAAELADELAATGTQVTFAACDAADRDALAAVLAGHSVTAVVHTAGVVEDSLVEDLTPADFAAVLPAKTAAVQNLHELTGELDAFVLFSSTAAVLGAAGQGSYAAANAYLDAFAEYRRAQGLPATSVAWGPWAGAGMAGEREAVEDRLRRGGFTPMRPEPALDALWQAVEGDECALTVADIDWNRFHPAIAGLRSAPLVEELPEVRQLRATAGGAVADDEPRLRQELTGLSGAERERAVLDLVRGQIAAVLGHADTRDVEPDRAFRDLGFDSLTTLELRNRLASATGLSLAASVVYDYPSPLDLADFVLAELAHVTGESEPSAPATAVPSLAPAAAVSGAVGDDPVAVVGIGCRFPGDVSGPEEMWDLLASGRDGVSPFPADRGWDLAALAGGASATREAGFLSGIADFDAAFFGISPREALAMDPQQRLLLETSWEAIERAGIDPGNLRGSRTGVFVGTNGQDYESVLRRGVDEDMRGYLATGTTASIMSGRLAYVLGLEGPAVTVDTACSSSLVALHWALRSLRTGECELALAGGVSVMSGPESFIEFTSQGGLAPDGRCKAFADGADGTAWSEGVGVLVLEPLSAALRNGHDVWGVVRGSAVNSDGASNGLTAPNGPSQQRVIRQALADSGLAPGDVDAVEAHGTGTTLGDPIEAQALLETYGRDRELPLHLGSVKSNIGHSQAAAGVAGVIKMLLAMRHGLLPETLHVDAPSSHVDWSSGALALLGEAVAWPERGRPRRAGVSAFGLSGTNAHVVVEQAPEAAETQDTETETAPAARPAAVPLLVSGRTEDALHEQLAALEAHLARNPQLTPLDVGYSLATSRSPFPHRAVLLAEGTGAGSPITEAARTRRSVVRGRTAVVFAGQGSQRLGMGRELYERFPVFAEAFDAVAAYVDVVSERPLRDVVWGEDAGLLSRTGWAQPALFAVEVALFRLVEWLGVSPDHLAGHSIGEIAAAHVAGVFSLEDACALVSARARLMEALPEGGAMVAVEAAEDEVVPLLTEGVSLAAVNGPRSVVVAGVESEVEAISAHLESAGHRTRRLRVSHAFHSPLMEPMLEDFRAVVAGLSFGRPRIPVAVPGEVCDPEYWVRQVREPVRFDDTVRTLHDDGVTTVLELGPDGTLSALTAALLPADALVVPALRKDRGEEAGLATALALLHAPGSSVDWEAYFEGTGARRVALPTYAFQRERYWPEAAGPAVPGADPADAELWSAVEENDPGALASVLDLDETTAGALAPALSSWRRRSRARTAAGGWRYEVTWEPLPQHDAAWAAPVPATPALVLLPAVVDGEETDAGEWVAGVVEALGAHTVRAPQDADDEDRFVRQLRETAAAAGELSAVVSLTPATGTTALPATARPSALLETLDASGVTAPLWCVTRGATAVDDGEEADPVQAATWGEGFVAALEHPERWGGLADLPQRPGRTAAAALAAAVSRRDEDQIAVRDHGTYGRRLTRAAERVATAGWTPSGTVLLTGAAGPLGGHVARWLAREGAERLVLTGGDAVAGPRTDELAAELEALGAAVTLAPCDLRERDELAAVLESIGDGAPLTAVVYAGDGTDPADGGGFAEDSRPTAAATLDAALAGRDLEAFVLLGSVAGAWGLRGQYAQAAHGASLEALARTRRARGDAAVCVAWGPWAETTDASAANHLRLSGLPAMDAEPALAALGRAVVCDGPAVVVADVRWETFAPAFAEDRGSTLFTSVPEARRALEEARGARREAAGTAEALRTRLAGLPEGERIGELLDLVREKAAQVLGHAGPDAVEPAVPFRDLGFDSLAGVDLRDRLATGTGLPLPATLVFDHPTAQELAAHLLTEILGDGAPAPRPDTVVPARPAADEPVAIVGMACRYPGGVRSPEDLWRLLAEETDAVGEMPADRGWDLDALFDGQSVTRQGGFLHDAAEFDPDLFSVSPREALVMDPQQRLVLESAWEALERAGIPPSALRGSQTGVFVGGGTGEYRAPAELVGQEWQTAQSASLLSGRLAYSFGLNGPTVSVDTACSSSLVALHLAAQALRSGECSMALAGGVTVMSTPVGFIEFSAQGALSPDGRCKAFSDDADGTGWSEGVGMLVVERLSDARRNGHRVLAVMRGSAVNSDGGSNGLTAPSGSAQQKVIRQALQTAGVSPAQVDAVEAHGTGTTLGDPIEAQALLATYGRDREPGRPLLLGTVKSNIGHTQAASGVAGVIKMVMAMRHGELPRTLHVEAPTSHVDWSSGTVEVLTARTAWPERGTPRRGAVSSFGASGTNAHLVLEEAPPAVETPPAPARTPGAVPVLVSARTPAALREQAASLLSRLETYGAAASGEAGATSTRAALADLAFSTATTRAAFEYRAAVVAAGHD</sequence>
<evidence type="ECO:0000256" key="6">
    <source>
        <dbReference type="ARBA" id="ARBA00023315"/>
    </source>
</evidence>
<feature type="domain" description="Ketosynthase family 3 (KS3)" evidence="8">
    <location>
        <begin position="2372"/>
        <end position="2788"/>
    </location>
</feature>
<evidence type="ECO:0000256" key="2">
    <source>
        <dbReference type="ARBA" id="ARBA00022553"/>
    </source>
</evidence>
<organism evidence="9 10">
    <name type="scientific">Streptomyces nanshensis</name>
    <dbReference type="NCBI Taxonomy" id="518642"/>
    <lineage>
        <taxon>Bacteria</taxon>
        <taxon>Bacillati</taxon>
        <taxon>Actinomycetota</taxon>
        <taxon>Actinomycetes</taxon>
        <taxon>Kitasatosporales</taxon>
        <taxon>Streptomycetaceae</taxon>
        <taxon>Streptomyces</taxon>
    </lineage>
</organism>
<dbReference type="Gene3D" id="1.10.1200.10">
    <property type="entry name" value="ACP-like"/>
    <property type="match status" value="2"/>
</dbReference>
<dbReference type="InterPro" id="IPR016039">
    <property type="entry name" value="Thiolase-like"/>
</dbReference>
<keyword evidence="2" id="KW-0597">Phosphoprotein</keyword>
<dbReference type="Proteomes" id="UP000176005">
    <property type="component" value="Unassembled WGS sequence"/>
</dbReference>
<dbReference type="GO" id="GO:0031177">
    <property type="term" value="F:phosphopantetheine binding"/>
    <property type="evidence" value="ECO:0007669"/>
    <property type="project" value="InterPro"/>
</dbReference>
<comment type="caution">
    <text evidence="9">The sequence shown here is derived from an EMBL/GenBank/DDBJ whole genome shotgun (WGS) entry which is preliminary data.</text>
</comment>
<dbReference type="Pfam" id="PF18369">
    <property type="entry name" value="PKS_DE"/>
    <property type="match status" value="2"/>
</dbReference>
<dbReference type="GO" id="GO:0006633">
    <property type="term" value="P:fatty acid biosynthetic process"/>
    <property type="evidence" value="ECO:0007669"/>
    <property type="project" value="InterPro"/>
</dbReference>
<dbReference type="SUPFAM" id="SSF55048">
    <property type="entry name" value="Probable ACP-binding domain of malonyl-CoA ACP transacylase"/>
    <property type="match status" value="1"/>
</dbReference>
<dbReference type="GO" id="GO:0033068">
    <property type="term" value="P:macrolide biosynthetic process"/>
    <property type="evidence" value="ECO:0007669"/>
    <property type="project" value="UniProtKB-ARBA"/>
</dbReference>
<dbReference type="Gene3D" id="3.40.50.720">
    <property type="entry name" value="NAD(P)-binding Rossmann-like Domain"/>
    <property type="match status" value="2"/>
</dbReference>
<dbReference type="CDD" id="cd08952">
    <property type="entry name" value="KR_1_SDR_x"/>
    <property type="match status" value="2"/>
</dbReference>
<dbReference type="InterPro" id="IPR018201">
    <property type="entry name" value="Ketoacyl_synth_AS"/>
</dbReference>
<dbReference type="InterPro" id="IPR057326">
    <property type="entry name" value="KR_dom"/>
</dbReference>
<dbReference type="InterPro" id="IPR014030">
    <property type="entry name" value="Ketoacyl_synth_N"/>
</dbReference>
<keyword evidence="3" id="KW-0808">Transferase</keyword>
<evidence type="ECO:0000259" key="7">
    <source>
        <dbReference type="PROSITE" id="PS50075"/>
    </source>
</evidence>
<evidence type="ECO:0000256" key="1">
    <source>
        <dbReference type="ARBA" id="ARBA00022450"/>
    </source>
</evidence>
<dbReference type="SUPFAM" id="SSF47336">
    <property type="entry name" value="ACP-like"/>
    <property type="match status" value="2"/>
</dbReference>
<dbReference type="CDD" id="cd00833">
    <property type="entry name" value="PKS"/>
    <property type="match status" value="2"/>
</dbReference>
<evidence type="ECO:0000259" key="8">
    <source>
        <dbReference type="PROSITE" id="PS52004"/>
    </source>
</evidence>
<protein>
    <recommendedName>
        <fullName evidence="11">Polyketide synthase</fullName>
    </recommendedName>
</protein>
<dbReference type="Gene3D" id="3.40.366.10">
    <property type="entry name" value="Malonyl-Coenzyme A Acyl Carrier Protein, domain 2"/>
    <property type="match status" value="2"/>
</dbReference>
<dbReference type="InterPro" id="IPR032821">
    <property type="entry name" value="PKS_assoc"/>
</dbReference>
<dbReference type="InterPro" id="IPR001227">
    <property type="entry name" value="Ac_transferase_dom_sf"/>
</dbReference>
<reference evidence="9 10" key="1">
    <citation type="journal article" date="2016" name="Front. Microbiol.">
        <title>Comparative Genomics Analysis of Streptomyces Species Reveals Their Adaptation to the Marine Environment and Their Diversity at the Genomic Level.</title>
        <authorList>
            <person name="Tian X."/>
            <person name="Zhang Z."/>
            <person name="Yang T."/>
            <person name="Chen M."/>
            <person name="Li J."/>
            <person name="Chen F."/>
            <person name="Yang J."/>
            <person name="Li W."/>
            <person name="Zhang B."/>
            <person name="Zhang Z."/>
            <person name="Wu J."/>
            <person name="Zhang C."/>
            <person name="Long L."/>
            <person name="Xiao J."/>
        </authorList>
    </citation>
    <scope>NUCLEOTIDE SEQUENCE [LARGE SCALE GENOMIC DNA]</scope>
    <source>
        <strain evidence="9 10">SCSIO 10429</strain>
    </source>
</reference>
<dbReference type="InterPro" id="IPR016035">
    <property type="entry name" value="Acyl_Trfase/lysoPLipase"/>
</dbReference>
<dbReference type="SUPFAM" id="SSF52151">
    <property type="entry name" value="FabD/lysophospholipase-like"/>
    <property type="match status" value="2"/>
</dbReference>
<evidence type="ECO:0000256" key="3">
    <source>
        <dbReference type="ARBA" id="ARBA00022679"/>
    </source>
</evidence>
<feature type="non-terminal residue" evidence="9">
    <location>
        <position position="2875"/>
    </location>
</feature>
<dbReference type="InterPro" id="IPR050091">
    <property type="entry name" value="PKS_NRPS_Biosynth_Enz"/>
</dbReference>
<accession>A0A1E7LBN1</accession>
<dbReference type="InterPro" id="IPR014031">
    <property type="entry name" value="Ketoacyl_synth_C"/>
</dbReference>
<dbReference type="Gene3D" id="3.30.70.3290">
    <property type="match status" value="3"/>
</dbReference>
<dbReference type="InterPro" id="IPR013968">
    <property type="entry name" value="PKS_KR"/>
</dbReference>
<dbReference type="GO" id="GO:0004312">
    <property type="term" value="F:fatty acid synthase activity"/>
    <property type="evidence" value="ECO:0007669"/>
    <property type="project" value="TreeGrafter"/>
</dbReference>
<dbReference type="PROSITE" id="PS50075">
    <property type="entry name" value="CARRIER"/>
    <property type="match status" value="2"/>
</dbReference>
<dbReference type="PANTHER" id="PTHR43775">
    <property type="entry name" value="FATTY ACID SYNTHASE"/>
    <property type="match status" value="1"/>
</dbReference>
<dbReference type="NCBIfam" id="NF045894">
    <property type="entry name" value="PKS_plus_SDR"/>
    <property type="match status" value="1"/>
</dbReference>
<dbReference type="PROSITE" id="PS00012">
    <property type="entry name" value="PHOSPHOPANTETHEINE"/>
    <property type="match status" value="2"/>
</dbReference>
<keyword evidence="4" id="KW-0045">Antibiotic biosynthesis</keyword>
<dbReference type="InterPro" id="IPR009081">
    <property type="entry name" value="PP-bd_ACP"/>
</dbReference>
<evidence type="ECO:0008006" key="11">
    <source>
        <dbReference type="Google" id="ProtNLM"/>
    </source>
</evidence>
<evidence type="ECO:0000313" key="10">
    <source>
        <dbReference type="Proteomes" id="UP000176005"/>
    </source>
</evidence>
<dbReference type="SMART" id="SM00822">
    <property type="entry name" value="PKS_KR"/>
    <property type="match status" value="2"/>
</dbReference>
<dbReference type="Gene3D" id="6.10.140.1830">
    <property type="match status" value="2"/>
</dbReference>
<dbReference type="FunFam" id="1.10.1200.10:FF:000007">
    <property type="entry name" value="Probable polyketide synthase pks17"/>
    <property type="match status" value="2"/>
</dbReference>
<dbReference type="InterPro" id="IPR036736">
    <property type="entry name" value="ACP-like_sf"/>
</dbReference>
<dbReference type="SMART" id="SM00825">
    <property type="entry name" value="PKS_KS"/>
    <property type="match status" value="2"/>
</dbReference>
<proteinExistence type="predicted"/>
<dbReference type="SMART" id="SM00827">
    <property type="entry name" value="PKS_AT"/>
    <property type="match status" value="2"/>
</dbReference>
<dbReference type="Pfam" id="PF02801">
    <property type="entry name" value="Ketoacyl-synt_C"/>
    <property type="match status" value="2"/>
</dbReference>
<keyword evidence="1" id="KW-0596">Phosphopantetheine</keyword>
<evidence type="ECO:0000256" key="5">
    <source>
        <dbReference type="ARBA" id="ARBA00023268"/>
    </source>
</evidence>
<dbReference type="InterPro" id="IPR020806">
    <property type="entry name" value="PKS_PP-bd"/>
</dbReference>
<name>A0A1E7LBN1_9ACTN</name>
<keyword evidence="5" id="KW-0511">Multifunctional enzyme</keyword>
<dbReference type="SMART" id="SM01294">
    <property type="entry name" value="PKS_PP_betabranch"/>
    <property type="match status" value="2"/>
</dbReference>
<dbReference type="PROSITE" id="PS52004">
    <property type="entry name" value="KS3_2"/>
    <property type="match status" value="2"/>
</dbReference>
<feature type="non-terminal residue" evidence="9">
    <location>
        <position position="1"/>
    </location>
</feature>
<dbReference type="FunFam" id="3.40.47.10:FF:000019">
    <property type="entry name" value="Polyketide synthase type I"/>
    <property type="match status" value="2"/>
</dbReference>
<dbReference type="Pfam" id="PF16197">
    <property type="entry name" value="KAsynt_C_assoc"/>
    <property type="match status" value="2"/>
</dbReference>
<dbReference type="Pfam" id="PF00550">
    <property type="entry name" value="PP-binding"/>
    <property type="match status" value="2"/>
</dbReference>
<keyword evidence="6" id="KW-0012">Acyltransferase</keyword>
<dbReference type="PANTHER" id="PTHR43775:SF51">
    <property type="entry name" value="INACTIVE PHENOLPHTHIOCEROL SYNTHESIS POLYKETIDE SYNTHASE TYPE I PKS1-RELATED"/>
    <property type="match status" value="1"/>
</dbReference>
<dbReference type="InterPro" id="IPR014043">
    <property type="entry name" value="Acyl_transferase_dom"/>
</dbReference>
<evidence type="ECO:0000313" key="9">
    <source>
        <dbReference type="EMBL" id="OEV13617.1"/>
    </source>
</evidence>
<dbReference type="InterPro" id="IPR016036">
    <property type="entry name" value="Malonyl_transacylase_ACP-bd"/>
</dbReference>
<dbReference type="SMART" id="SM00823">
    <property type="entry name" value="PKS_PP"/>
    <property type="match status" value="2"/>
</dbReference>
<dbReference type="InterPro" id="IPR020841">
    <property type="entry name" value="PKS_Beta-ketoAc_synthase_dom"/>
</dbReference>
<keyword evidence="10" id="KW-1185">Reference proteome</keyword>
<dbReference type="Pfam" id="PF00698">
    <property type="entry name" value="Acyl_transf_1"/>
    <property type="match status" value="2"/>
</dbReference>
<dbReference type="SUPFAM" id="SSF51735">
    <property type="entry name" value="NAD(P)-binding Rossmann-fold domains"/>
    <property type="match status" value="4"/>
</dbReference>
<dbReference type="PROSITE" id="PS00606">
    <property type="entry name" value="KS3_1"/>
    <property type="match status" value="2"/>
</dbReference>
<dbReference type="EMBL" id="LJGW01000049">
    <property type="protein sequence ID" value="OEV13617.1"/>
    <property type="molecule type" value="Genomic_DNA"/>
</dbReference>